<dbReference type="AlphaFoldDB" id="A0A399RCX0"/>
<dbReference type="EMBL" id="QWGA01000008">
    <property type="protein sequence ID" value="RIJ27642.1"/>
    <property type="molecule type" value="Genomic_DNA"/>
</dbReference>
<evidence type="ECO:0000256" key="1">
    <source>
        <dbReference type="SAM" id="Phobius"/>
    </source>
</evidence>
<protein>
    <submittedName>
        <fullName evidence="2">Uncharacterized protein</fullName>
    </submittedName>
</protein>
<reference evidence="2 3" key="1">
    <citation type="submission" date="2018-08" db="EMBL/GenBank/DDBJ databases">
        <title>Henriciella mobilis sp. nov., isolated from seawater.</title>
        <authorList>
            <person name="Cheng H."/>
            <person name="Wu Y.-H."/>
            <person name="Xu X.-W."/>
            <person name="Guo L.-L."/>
        </authorList>
    </citation>
    <scope>NUCLEOTIDE SEQUENCE [LARGE SCALE GENOMIC DNA]</scope>
    <source>
        <strain evidence="2 3">CCUG67844</strain>
    </source>
</reference>
<gene>
    <name evidence="2" type="ORF">D1222_14755</name>
</gene>
<evidence type="ECO:0000313" key="3">
    <source>
        <dbReference type="Proteomes" id="UP000265845"/>
    </source>
</evidence>
<dbReference type="Proteomes" id="UP000265845">
    <property type="component" value="Unassembled WGS sequence"/>
</dbReference>
<name>A0A399RCX0_9PROT</name>
<dbReference type="RefSeq" id="WP_119455019.1">
    <property type="nucleotide sequence ID" value="NZ_QWGA01000008.1"/>
</dbReference>
<comment type="caution">
    <text evidence="2">The sequence shown here is derived from an EMBL/GenBank/DDBJ whole genome shotgun (WGS) entry which is preliminary data.</text>
</comment>
<dbReference type="OrthoDB" id="7562173at2"/>
<keyword evidence="3" id="KW-1185">Reference proteome</keyword>
<keyword evidence="1" id="KW-0812">Transmembrane</keyword>
<evidence type="ECO:0000313" key="2">
    <source>
        <dbReference type="EMBL" id="RIJ27642.1"/>
    </source>
</evidence>
<keyword evidence="1" id="KW-0472">Membrane</keyword>
<sequence>MILRRLSQSIRKQDWFTVFVETMIVVLGVFIGLQVNNWNAERQRQASERDYLERLHRDVVELTQRRATYAEGRPVILRALELLTEFVNGEREDLSAAKEYVRSAVPAQRDTSDEELDSRFCGLMDGSSYLTPPPSELPTATELVSAGRIDMITSDKVKLALLSYLQQVERSQEFIEVSQLGVIELSAAFPDLFRIRYVMGVDYSQGAESHPVYDCDYEAMAQNNAFLNALNRNRAQYHGYVGRAVQPASDRLAELHAAIDEAIGIEHEGDTETAE</sequence>
<accession>A0A399RCX0</accession>
<proteinExistence type="predicted"/>
<keyword evidence="1" id="KW-1133">Transmembrane helix</keyword>
<organism evidence="2 3">
    <name type="scientific">Henriciella algicola</name>
    <dbReference type="NCBI Taxonomy" id="1608422"/>
    <lineage>
        <taxon>Bacteria</taxon>
        <taxon>Pseudomonadati</taxon>
        <taxon>Pseudomonadota</taxon>
        <taxon>Alphaproteobacteria</taxon>
        <taxon>Hyphomonadales</taxon>
        <taxon>Hyphomonadaceae</taxon>
        <taxon>Henriciella</taxon>
    </lineage>
</organism>
<feature type="transmembrane region" description="Helical" evidence="1">
    <location>
        <begin position="15"/>
        <end position="35"/>
    </location>
</feature>